<dbReference type="GeneID" id="98647178"/>
<name>A0ABX5YM05_9PLAN</name>
<dbReference type="InterPro" id="IPR013325">
    <property type="entry name" value="RNA_pol_sigma_r2"/>
</dbReference>
<feature type="domain" description="RNA polymerase sigma-70 region 2" evidence="5">
    <location>
        <begin position="24"/>
        <end position="95"/>
    </location>
</feature>
<proteinExistence type="inferred from homology"/>
<keyword evidence="4" id="KW-0804">Transcription</keyword>
<reference evidence="7 8" key="1">
    <citation type="submission" date="2019-08" db="EMBL/GenBank/DDBJ databases">
        <title>Deep-cultivation of Planctomycetes and their phenomic and genomic characterization uncovers novel biology.</title>
        <authorList>
            <person name="Wiegand S."/>
            <person name="Jogler M."/>
            <person name="Boedeker C."/>
            <person name="Pinto D."/>
            <person name="Vollmers J."/>
            <person name="Rivas-Marin E."/>
            <person name="Kohn T."/>
            <person name="Peeters S.H."/>
            <person name="Heuer A."/>
            <person name="Rast P."/>
            <person name="Oberbeckmann S."/>
            <person name="Bunk B."/>
            <person name="Jeske O."/>
            <person name="Meyerdierks A."/>
            <person name="Storesund J.E."/>
            <person name="Kallscheuer N."/>
            <person name="Luecker S."/>
            <person name="Lage O.M."/>
            <person name="Pohl T."/>
            <person name="Merkel B.J."/>
            <person name="Hornburger P."/>
            <person name="Mueller R.-W."/>
            <person name="Bruemmer F."/>
            <person name="Labrenz M."/>
            <person name="Spormann A.M."/>
            <person name="Op den Camp H."/>
            <person name="Overmann J."/>
            <person name="Amann R."/>
            <person name="Jetten M.S.M."/>
            <person name="Mascher T."/>
            <person name="Medema M.H."/>
            <person name="Devos D.P."/>
            <person name="Kaster A.-K."/>
            <person name="Ovreas L."/>
            <person name="Rohde M."/>
            <person name="Galperin M.Y."/>
            <person name="Jogler C."/>
        </authorList>
    </citation>
    <scope>NUCLEOTIDE SEQUENCE [LARGE SCALE GENOMIC DNA]</scope>
    <source>
        <strain evidence="7 8">DSM 8797</strain>
    </source>
</reference>
<evidence type="ECO:0000313" key="8">
    <source>
        <dbReference type="Proteomes" id="UP000322887"/>
    </source>
</evidence>
<dbReference type="InterPro" id="IPR007627">
    <property type="entry name" value="RNA_pol_sigma70_r2"/>
</dbReference>
<evidence type="ECO:0000256" key="2">
    <source>
        <dbReference type="ARBA" id="ARBA00023015"/>
    </source>
</evidence>
<dbReference type="NCBIfam" id="TIGR02937">
    <property type="entry name" value="sigma70-ECF"/>
    <property type="match status" value="1"/>
</dbReference>
<dbReference type="PANTHER" id="PTHR43133">
    <property type="entry name" value="RNA POLYMERASE ECF-TYPE SIGMA FACTO"/>
    <property type="match status" value="1"/>
</dbReference>
<accession>A0ABX5YM05</accession>
<dbReference type="SUPFAM" id="SSF88946">
    <property type="entry name" value="Sigma2 domain of RNA polymerase sigma factors"/>
    <property type="match status" value="1"/>
</dbReference>
<dbReference type="Pfam" id="PF08281">
    <property type="entry name" value="Sigma70_r4_2"/>
    <property type="match status" value="1"/>
</dbReference>
<evidence type="ECO:0000256" key="3">
    <source>
        <dbReference type="ARBA" id="ARBA00023082"/>
    </source>
</evidence>
<gene>
    <name evidence="7" type="primary">rpoE_6</name>
    <name evidence="7" type="ORF">GmarT_26210</name>
</gene>
<dbReference type="InterPro" id="IPR013324">
    <property type="entry name" value="RNA_pol_sigma_r3/r4-like"/>
</dbReference>
<evidence type="ECO:0000259" key="5">
    <source>
        <dbReference type="Pfam" id="PF04542"/>
    </source>
</evidence>
<evidence type="ECO:0000256" key="4">
    <source>
        <dbReference type="ARBA" id="ARBA00023163"/>
    </source>
</evidence>
<dbReference type="Gene3D" id="1.10.1740.10">
    <property type="match status" value="1"/>
</dbReference>
<keyword evidence="2" id="KW-0805">Transcription regulation</keyword>
<dbReference type="Proteomes" id="UP000322887">
    <property type="component" value="Chromosome"/>
</dbReference>
<organism evidence="7 8">
    <name type="scientific">Gimesia maris</name>
    <dbReference type="NCBI Taxonomy" id="122"/>
    <lineage>
        <taxon>Bacteria</taxon>
        <taxon>Pseudomonadati</taxon>
        <taxon>Planctomycetota</taxon>
        <taxon>Planctomycetia</taxon>
        <taxon>Planctomycetales</taxon>
        <taxon>Planctomycetaceae</taxon>
        <taxon>Gimesia</taxon>
    </lineage>
</organism>
<feature type="domain" description="RNA polymerase sigma factor 70 region 4 type 2" evidence="6">
    <location>
        <begin position="137"/>
        <end position="188"/>
    </location>
</feature>
<keyword evidence="8" id="KW-1185">Reference proteome</keyword>
<dbReference type="Gene3D" id="1.10.10.10">
    <property type="entry name" value="Winged helix-like DNA-binding domain superfamily/Winged helix DNA-binding domain"/>
    <property type="match status" value="1"/>
</dbReference>
<evidence type="ECO:0000256" key="1">
    <source>
        <dbReference type="ARBA" id="ARBA00010641"/>
    </source>
</evidence>
<dbReference type="RefSeq" id="WP_002646147.1">
    <property type="nucleotide sequence ID" value="NZ_CP042910.1"/>
</dbReference>
<evidence type="ECO:0000259" key="6">
    <source>
        <dbReference type="Pfam" id="PF08281"/>
    </source>
</evidence>
<dbReference type="InterPro" id="IPR013249">
    <property type="entry name" value="RNA_pol_sigma70_r4_t2"/>
</dbReference>
<evidence type="ECO:0000313" key="7">
    <source>
        <dbReference type="EMBL" id="QEG16754.1"/>
    </source>
</evidence>
<dbReference type="InterPro" id="IPR014284">
    <property type="entry name" value="RNA_pol_sigma-70_dom"/>
</dbReference>
<comment type="similarity">
    <text evidence="1">Belongs to the sigma-70 factor family. ECF subfamily.</text>
</comment>
<dbReference type="InterPro" id="IPR036388">
    <property type="entry name" value="WH-like_DNA-bd_sf"/>
</dbReference>
<dbReference type="SUPFAM" id="SSF88659">
    <property type="entry name" value="Sigma3 and sigma4 domains of RNA polymerase sigma factors"/>
    <property type="match status" value="1"/>
</dbReference>
<dbReference type="InterPro" id="IPR039425">
    <property type="entry name" value="RNA_pol_sigma-70-like"/>
</dbReference>
<protein>
    <submittedName>
        <fullName evidence="7">ECF RNA polymerase sigma-E factor</fullName>
    </submittedName>
</protein>
<dbReference type="EMBL" id="CP042910">
    <property type="protein sequence ID" value="QEG16754.1"/>
    <property type="molecule type" value="Genomic_DNA"/>
</dbReference>
<dbReference type="Pfam" id="PF04542">
    <property type="entry name" value="Sigma70_r2"/>
    <property type="match status" value="1"/>
</dbReference>
<dbReference type="PANTHER" id="PTHR43133:SF51">
    <property type="entry name" value="RNA POLYMERASE SIGMA FACTOR"/>
    <property type="match status" value="1"/>
</dbReference>
<keyword evidence="3" id="KW-0731">Sigma factor</keyword>
<sequence length="196" mass="22368">MLNPDYQQLLNDSLKGNQDAIGQLLDRHRPYLKLIAQRALEGQLQARVDDSDIVQQTCLSALRNFEQFDGKEEAQFIAWIQKIHERNIQDTIRKHLGAEKRTIVNEVAAAGENLQGLFHLETLSPSQRVMQAEDAVRLAEVLASIPEDQREAVRLRHLEGWSLADLQKHFDRSETAVASLIKRGLENLRKKLNSET</sequence>